<evidence type="ECO:0000256" key="1">
    <source>
        <dbReference type="SAM" id="Phobius"/>
    </source>
</evidence>
<keyword evidence="1" id="KW-0472">Membrane</keyword>
<evidence type="ECO:0000313" key="2">
    <source>
        <dbReference type="EMBL" id="NOV39226.1"/>
    </source>
</evidence>
<feature type="transmembrane region" description="Helical" evidence="1">
    <location>
        <begin position="51"/>
        <end position="75"/>
    </location>
</feature>
<sequence>MTRIKGFFKACIHYYHHYQPDYVHCRAKASPGIRQSTWSCAFLCHVIHVKFLISLAHLTFCLPFMCLSSLGIQSITLNDQWLSCLRALCPAHVHFFFLISTMISLSPVCALTHSIVFNCIQLTLDYHCLHVDHKLLPFLSKKKTLTLSRYTGQ</sequence>
<dbReference type="AlphaFoldDB" id="A0A6M2CZV3"/>
<dbReference type="EMBL" id="GHWJ01006489">
    <property type="protein sequence ID" value="NOV39226.1"/>
    <property type="molecule type" value="Transcribed_RNA"/>
</dbReference>
<proteinExistence type="predicted"/>
<feature type="transmembrane region" description="Helical" evidence="1">
    <location>
        <begin position="95"/>
        <end position="117"/>
    </location>
</feature>
<keyword evidence="1" id="KW-1133">Transmembrane helix</keyword>
<accession>A0A6M2CZV3</accession>
<keyword evidence="1" id="KW-0812">Transmembrane</keyword>
<reference evidence="2" key="1">
    <citation type="submission" date="2019-09" db="EMBL/GenBank/DDBJ databases">
        <title>Organ-specific transcriptomic study of the physiology of the cattle tick, Rhipicephalus microplus.</title>
        <authorList>
            <person name="Tirloni L."/>
            <person name="Braz G."/>
            <person name="Gandara A.C.P."/>
            <person name="Sabadin G.A."/>
            <person name="da Silva R.M."/>
            <person name="Guizzo M.G."/>
            <person name="Machado J.A."/>
            <person name="Costa E.P."/>
            <person name="Gomes H.F."/>
            <person name="Moraes J."/>
            <person name="Mota M.B.S."/>
            <person name="Mesquita R.D."/>
            <person name="Alvarenga P.H."/>
            <person name="Alves F."/>
            <person name="Seixas A."/>
            <person name="da Fonseca R.N."/>
            <person name="Fogaca A."/>
            <person name="Logullo C."/>
            <person name="Tanaka A."/>
            <person name="Daffre S."/>
            <person name="Termignoni C."/>
            <person name="Vaz I.S.Jr."/>
            <person name="Oliveira P.L."/>
            <person name="Ribeiro J.M."/>
        </authorList>
    </citation>
    <scope>NUCLEOTIDE SEQUENCE</scope>
    <source>
        <strain evidence="2">Porto Alegre</strain>
    </source>
</reference>
<name>A0A6M2CZV3_RHIMP</name>
<organism evidence="2">
    <name type="scientific">Rhipicephalus microplus</name>
    <name type="common">Cattle tick</name>
    <name type="synonym">Boophilus microplus</name>
    <dbReference type="NCBI Taxonomy" id="6941"/>
    <lineage>
        <taxon>Eukaryota</taxon>
        <taxon>Metazoa</taxon>
        <taxon>Ecdysozoa</taxon>
        <taxon>Arthropoda</taxon>
        <taxon>Chelicerata</taxon>
        <taxon>Arachnida</taxon>
        <taxon>Acari</taxon>
        <taxon>Parasitiformes</taxon>
        <taxon>Ixodida</taxon>
        <taxon>Ixodoidea</taxon>
        <taxon>Ixodidae</taxon>
        <taxon>Rhipicephalinae</taxon>
        <taxon>Rhipicephalus</taxon>
        <taxon>Boophilus</taxon>
    </lineage>
</organism>
<protein>
    <submittedName>
        <fullName evidence="2">Putative conserved plasma membrane protein</fullName>
    </submittedName>
</protein>